<name>A0A5C5VGI2_9BACT</name>
<dbReference type="PANTHER" id="PTHR48090:SF7">
    <property type="entry name" value="RFBJ PROTEIN"/>
    <property type="match status" value="1"/>
</dbReference>
<dbReference type="InterPro" id="IPR050256">
    <property type="entry name" value="Glycosyltransferase_2"/>
</dbReference>
<dbReference type="InterPro" id="IPR029044">
    <property type="entry name" value="Nucleotide-diphossugar_trans"/>
</dbReference>
<keyword evidence="2" id="KW-1185">Reference proteome</keyword>
<keyword evidence="1" id="KW-0328">Glycosyltransferase</keyword>
<dbReference type="AlphaFoldDB" id="A0A5C5VGI2"/>
<keyword evidence="1" id="KW-0808">Transferase</keyword>
<protein>
    <submittedName>
        <fullName evidence="1">Undecaprenyl-phosphate mannosyltransferase</fullName>
        <ecNumber evidence="1">2.4.1.54</ecNumber>
    </submittedName>
</protein>
<dbReference type="EC" id="2.4.1.54" evidence="1"/>
<comment type="caution">
    <text evidence="1">The sequence shown here is derived from an EMBL/GenBank/DDBJ whole genome shotgun (WGS) entry which is preliminary data.</text>
</comment>
<dbReference type="PANTHER" id="PTHR48090">
    <property type="entry name" value="UNDECAPRENYL-PHOSPHATE 4-DEOXY-4-FORMAMIDO-L-ARABINOSE TRANSFERASE-RELATED"/>
    <property type="match status" value="1"/>
</dbReference>
<gene>
    <name evidence="1" type="ORF">KOR34_21100</name>
</gene>
<organism evidence="1 2">
    <name type="scientific">Posidoniimonas corsicana</name>
    <dbReference type="NCBI Taxonomy" id="1938618"/>
    <lineage>
        <taxon>Bacteria</taxon>
        <taxon>Pseudomonadati</taxon>
        <taxon>Planctomycetota</taxon>
        <taxon>Planctomycetia</taxon>
        <taxon>Pirellulales</taxon>
        <taxon>Lacipirellulaceae</taxon>
        <taxon>Posidoniimonas</taxon>
    </lineage>
</organism>
<dbReference type="SUPFAM" id="SSF53448">
    <property type="entry name" value="Nucleotide-diphospho-sugar transferases"/>
    <property type="match status" value="1"/>
</dbReference>
<sequence length="116" mass="13200">MSSDADPEYAPEEIPRLVEPLLRLEADVLYGTRLGRGDRQQSPRERFFANQAPTWFSNRFTGLSLTDMGTGHEAFHSELINEVNLCDDRLGFEPELTTRMAKLGWRFAELPVSDTP</sequence>
<evidence type="ECO:0000313" key="2">
    <source>
        <dbReference type="Proteomes" id="UP000316714"/>
    </source>
</evidence>
<reference evidence="1 2" key="1">
    <citation type="submission" date="2019-02" db="EMBL/GenBank/DDBJ databases">
        <title>Deep-cultivation of Planctomycetes and their phenomic and genomic characterization uncovers novel biology.</title>
        <authorList>
            <person name="Wiegand S."/>
            <person name="Jogler M."/>
            <person name="Boedeker C."/>
            <person name="Pinto D."/>
            <person name="Vollmers J."/>
            <person name="Rivas-Marin E."/>
            <person name="Kohn T."/>
            <person name="Peeters S.H."/>
            <person name="Heuer A."/>
            <person name="Rast P."/>
            <person name="Oberbeckmann S."/>
            <person name="Bunk B."/>
            <person name="Jeske O."/>
            <person name="Meyerdierks A."/>
            <person name="Storesund J.E."/>
            <person name="Kallscheuer N."/>
            <person name="Luecker S."/>
            <person name="Lage O.M."/>
            <person name="Pohl T."/>
            <person name="Merkel B.J."/>
            <person name="Hornburger P."/>
            <person name="Mueller R.-W."/>
            <person name="Bruemmer F."/>
            <person name="Labrenz M."/>
            <person name="Spormann A.M."/>
            <person name="Op Den Camp H."/>
            <person name="Overmann J."/>
            <person name="Amann R."/>
            <person name="Jetten M.S.M."/>
            <person name="Mascher T."/>
            <person name="Medema M.H."/>
            <person name="Devos D.P."/>
            <person name="Kaster A.-K."/>
            <person name="Ovreas L."/>
            <person name="Rohde M."/>
            <person name="Galperin M.Y."/>
            <person name="Jogler C."/>
        </authorList>
    </citation>
    <scope>NUCLEOTIDE SEQUENCE [LARGE SCALE GENOMIC DNA]</scope>
    <source>
        <strain evidence="1 2">KOR34</strain>
    </source>
</reference>
<evidence type="ECO:0000313" key="1">
    <source>
        <dbReference type="EMBL" id="TWT37163.1"/>
    </source>
</evidence>
<dbReference type="GO" id="GO:0047267">
    <property type="term" value="F:undecaprenyl-phosphate mannosyltransferase activity"/>
    <property type="evidence" value="ECO:0007669"/>
    <property type="project" value="UniProtKB-EC"/>
</dbReference>
<dbReference type="EMBL" id="SIHJ01000001">
    <property type="protein sequence ID" value="TWT37163.1"/>
    <property type="molecule type" value="Genomic_DNA"/>
</dbReference>
<dbReference type="Gene3D" id="3.90.550.10">
    <property type="entry name" value="Spore Coat Polysaccharide Biosynthesis Protein SpsA, Chain A"/>
    <property type="match status" value="1"/>
</dbReference>
<accession>A0A5C5VGI2</accession>
<proteinExistence type="predicted"/>
<dbReference type="Proteomes" id="UP000316714">
    <property type="component" value="Unassembled WGS sequence"/>
</dbReference>